<dbReference type="AlphaFoldDB" id="A0A0T5NXL8"/>
<dbReference type="InterPro" id="IPR035906">
    <property type="entry name" value="MetI-like_sf"/>
</dbReference>
<evidence type="ECO:0000256" key="6">
    <source>
        <dbReference type="ARBA" id="ARBA00022989"/>
    </source>
</evidence>
<feature type="transmembrane region" description="Helical" evidence="8">
    <location>
        <begin position="52"/>
        <end position="80"/>
    </location>
</feature>
<dbReference type="Proteomes" id="UP000325785">
    <property type="component" value="Plasmid pRIdsm_03"/>
</dbReference>
<dbReference type="Gene3D" id="1.10.3720.10">
    <property type="entry name" value="MetI-like"/>
    <property type="match status" value="1"/>
</dbReference>
<dbReference type="SUPFAM" id="SSF161098">
    <property type="entry name" value="MetI-like"/>
    <property type="match status" value="1"/>
</dbReference>
<reference evidence="10 12" key="1">
    <citation type="submission" date="2015-04" db="EMBL/GenBank/DDBJ databases">
        <title>The draft genome sequence of Roseovarius indicus B108T.</title>
        <authorList>
            <person name="Li G."/>
            <person name="Lai Q."/>
            <person name="Shao Z."/>
            <person name="Yan P."/>
        </authorList>
    </citation>
    <scope>NUCLEOTIDE SEQUENCE [LARGE SCALE GENOMIC DNA]</scope>
    <source>
        <strain evidence="10 12">B108</strain>
    </source>
</reference>
<dbReference type="Proteomes" id="UP000051401">
    <property type="component" value="Unassembled WGS sequence"/>
</dbReference>
<geneLocation type="plasmid" evidence="13">
    <name>pridsm_03</name>
</geneLocation>
<evidence type="ECO:0000256" key="5">
    <source>
        <dbReference type="ARBA" id="ARBA00022692"/>
    </source>
</evidence>
<feature type="transmembrane region" description="Helical" evidence="8">
    <location>
        <begin position="206"/>
        <end position="231"/>
    </location>
</feature>
<dbReference type="RefSeq" id="WP_037239958.1">
    <property type="nucleotide sequence ID" value="NZ_FOMY01000025.1"/>
</dbReference>
<name>A0A0T5NXL8_9RHOB</name>
<keyword evidence="4" id="KW-1003">Cell membrane</keyword>
<dbReference type="EMBL" id="LAXI01000036">
    <property type="protein sequence ID" value="KRS13569.1"/>
    <property type="molecule type" value="Genomic_DNA"/>
</dbReference>
<dbReference type="PANTHER" id="PTHR42929:SF6">
    <property type="entry name" value="IRON(III)-TRANSPORT SYSTEM PERMEASE PROTEIN SFUB"/>
    <property type="match status" value="1"/>
</dbReference>
<evidence type="ECO:0000256" key="7">
    <source>
        <dbReference type="ARBA" id="ARBA00023136"/>
    </source>
</evidence>
<dbReference type="PANTHER" id="PTHR42929">
    <property type="entry name" value="INNER MEMBRANE ABC TRANSPORTER PERMEASE PROTEIN YDCU-RELATED-RELATED"/>
    <property type="match status" value="1"/>
</dbReference>
<keyword evidence="7 8" id="KW-0472">Membrane</keyword>
<proteinExistence type="inferred from homology"/>
<evidence type="ECO:0000313" key="10">
    <source>
        <dbReference type="EMBL" id="KRS13569.1"/>
    </source>
</evidence>
<keyword evidence="5 8" id="KW-0812">Transmembrane</keyword>
<evidence type="ECO:0000256" key="1">
    <source>
        <dbReference type="ARBA" id="ARBA00004651"/>
    </source>
</evidence>
<evidence type="ECO:0000256" key="2">
    <source>
        <dbReference type="ARBA" id="ARBA00007069"/>
    </source>
</evidence>
<dbReference type="EMBL" id="CP031601">
    <property type="protein sequence ID" value="QEW30141.1"/>
    <property type="molecule type" value="Genomic_DNA"/>
</dbReference>
<geneLocation type="plasmid" evidence="11">
    <name>pRIdsm_03</name>
</geneLocation>
<evidence type="ECO:0000256" key="3">
    <source>
        <dbReference type="ARBA" id="ARBA00022448"/>
    </source>
</evidence>
<dbReference type="GO" id="GO:0005886">
    <property type="term" value="C:plasma membrane"/>
    <property type="evidence" value="ECO:0007669"/>
    <property type="project" value="UniProtKB-SubCell"/>
</dbReference>
<evidence type="ECO:0000259" key="9">
    <source>
        <dbReference type="PROSITE" id="PS50928"/>
    </source>
</evidence>
<feature type="transmembrane region" description="Helical" evidence="8">
    <location>
        <begin position="100"/>
        <end position="124"/>
    </location>
</feature>
<keyword evidence="6 8" id="KW-1133">Transmembrane helix</keyword>
<evidence type="ECO:0000256" key="8">
    <source>
        <dbReference type="SAM" id="Phobius"/>
    </source>
</evidence>
<dbReference type="GO" id="GO:0055085">
    <property type="term" value="P:transmembrane transport"/>
    <property type="evidence" value="ECO:0007669"/>
    <property type="project" value="InterPro"/>
</dbReference>
<dbReference type="PROSITE" id="PS50928">
    <property type="entry name" value="ABC_TM1"/>
    <property type="match status" value="1"/>
</dbReference>
<keyword evidence="11" id="KW-0614">Plasmid</keyword>
<feature type="transmembrane region" description="Helical" evidence="8">
    <location>
        <begin position="136"/>
        <end position="153"/>
    </location>
</feature>
<feature type="domain" description="ABC transmembrane type-1" evidence="9">
    <location>
        <begin position="57"/>
        <end position="261"/>
    </location>
</feature>
<dbReference type="OrthoDB" id="9807047at2"/>
<reference evidence="11 13" key="2">
    <citation type="submission" date="2018-08" db="EMBL/GenBank/DDBJ databases">
        <title>Genetic Globetrotter - A new plasmid hitch-hiking vast phylogenetic and geographic distances.</title>
        <authorList>
            <person name="Vollmers J."/>
            <person name="Petersen J."/>
        </authorList>
    </citation>
    <scope>NUCLEOTIDE SEQUENCE [LARGE SCALE GENOMIC DNA]</scope>
    <source>
        <strain evidence="11 13">DSM 26383</strain>
        <plasmid evidence="11">pRIdsm_03</plasmid>
        <plasmid evidence="13">pridsm_03</plasmid>
    </source>
</reference>
<sequence length="278" mass="29303">MRAFMIVTTIALLGIFALGLAYPLATVILVSLTGESGAPTLDVYRRVFASGYFMQALAETVMFCLVTSFIATAWALPLAWRIGRNGAGAHFLQTLSQINFAFAGIIYGMLMIVLMGNAGVLALLEAWLLGTEATRGLAFTAFGLGVAYLSFQIPRSALILAEAIAKMDPGLPAAARTLGGRGPAVTFLVVVPILRPALIEAAVFSFLLAMASFGPALLIARSVTIFPAVIYREFTGFLNFGNAAAMAILLLIVALALAGVLRLLVGRATPFHTQTDAT</sequence>
<organism evidence="10 12">
    <name type="scientific">Roseovarius indicus</name>
    <dbReference type="NCBI Taxonomy" id="540747"/>
    <lineage>
        <taxon>Bacteria</taxon>
        <taxon>Pseudomonadati</taxon>
        <taxon>Pseudomonadota</taxon>
        <taxon>Alphaproteobacteria</taxon>
        <taxon>Rhodobacterales</taxon>
        <taxon>Roseobacteraceae</taxon>
        <taxon>Roseovarius</taxon>
    </lineage>
</organism>
<keyword evidence="12" id="KW-1185">Reference proteome</keyword>
<dbReference type="PATRIC" id="fig|540747.5.peg.4263"/>
<feature type="transmembrane region" description="Helical" evidence="8">
    <location>
        <begin position="243"/>
        <end position="265"/>
    </location>
</feature>
<dbReference type="KEGG" id="rid:RIdsm_05987"/>
<evidence type="ECO:0000256" key="4">
    <source>
        <dbReference type="ARBA" id="ARBA00022475"/>
    </source>
</evidence>
<evidence type="ECO:0000313" key="11">
    <source>
        <dbReference type="EMBL" id="QEW30141.1"/>
    </source>
</evidence>
<comment type="similarity">
    <text evidence="2">Belongs to the binding-protein-dependent transport system permease family. CysTW subfamily.</text>
</comment>
<keyword evidence="3" id="KW-0813">Transport</keyword>
<comment type="subcellular location">
    <subcellularLocation>
        <location evidence="1">Cell membrane</location>
        <topology evidence="1">Multi-pass membrane protein</topology>
    </subcellularLocation>
</comment>
<evidence type="ECO:0000313" key="13">
    <source>
        <dbReference type="Proteomes" id="UP000325785"/>
    </source>
</evidence>
<dbReference type="STRING" id="540747.SAMN04488031_12512"/>
<accession>A0A0T5NXL8</accession>
<feature type="transmembrane region" description="Helical" evidence="8">
    <location>
        <begin position="6"/>
        <end position="32"/>
    </location>
</feature>
<dbReference type="InterPro" id="IPR000515">
    <property type="entry name" value="MetI-like"/>
</dbReference>
<protein>
    <submittedName>
        <fullName evidence="11">2-aminoethylphosphonate transport system permease PhnU</fullName>
    </submittedName>
</protein>
<gene>
    <name evidence="11" type="ORF">RIdsm_05987</name>
    <name evidence="10" type="ORF">XM52_27445</name>
</gene>
<evidence type="ECO:0000313" key="12">
    <source>
        <dbReference type="Proteomes" id="UP000051401"/>
    </source>
</evidence>